<comment type="caution">
    <text evidence="2">The sequence shown here is derived from an EMBL/GenBank/DDBJ whole genome shotgun (WGS) entry which is preliminary data.</text>
</comment>
<reference evidence="2 3" key="1">
    <citation type="submission" date="2018-08" db="EMBL/GenBank/DDBJ databases">
        <title>A genome reference for cultivated species of the human gut microbiota.</title>
        <authorList>
            <person name="Zou Y."/>
            <person name="Xue W."/>
            <person name="Luo G."/>
        </authorList>
    </citation>
    <scope>NUCLEOTIDE SEQUENCE [LARGE SCALE GENOMIC DNA]</scope>
    <source>
        <strain evidence="2 3">TM09-12</strain>
    </source>
</reference>
<protein>
    <submittedName>
        <fullName evidence="2">Exo-alpha-sialidase</fullName>
    </submittedName>
</protein>
<organism evidence="2 3">
    <name type="scientific">Hungatella hathewayi</name>
    <dbReference type="NCBI Taxonomy" id="154046"/>
    <lineage>
        <taxon>Bacteria</taxon>
        <taxon>Bacillati</taxon>
        <taxon>Bacillota</taxon>
        <taxon>Clostridia</taxon>
        <taxon>Lachnospirales</taxon>
        <taxon>Lachnospiraceae</taxon>
        <taxon>Hungatella</taxon>
    </lineage>
</organism>
<dbReference type="CDD" id="cd15482">
    <property type="entry name" value="Sialidase_non-viral"/>
    <property type="match status" value="1"/>
</dbReference>
<dbReference type="RefSeq" id="WP_117631385.1">
    <property type="nucleotide sequence ID" value="NZ_QSON01000014.1"/>
</dbReference>
<sequence>MREYLRLNTLTEDGYLYWNPAREMAEALISNEPYRSCHAADLLELNNGDLLCCWFAGSREGNADISIVMSRLSAGENKWTDPVKVTDDVVKSEQNPSLFLTPSGEIWLVYTAQDAKRTEMKSNFNLQYTAEIRCKISKDGGYSWGKEEVLFSRKGSFCRQKIQILSDGRWIFGNWLCFDDDTRNGSDVTVMQISDDQGKSWREIPVAGSRGRVHANIVELSPGHLAAFFRSRSADFIYRSVSNDHGESWTEPVRTSLPNNNSSISVIRLKNGHLAAAFNPVHFNNDPEKTVWPAVRCPVAFAVSEDGGETWPYERIAEPGEGFIGAQNEIYNRRYEYPVIMQGRDEMIHAAWSWGDRACIKYVCVDEKWILCR</sequence>
<dbReference type="InterPro" id="IPR011040">
    <property type="entry name" value="Sialidase"/>
</dbReference>
<evidence type="ECO:0000259" key="1">
    <source>
        <dbReference type="Pfam" id="PF13088"/>
    </source>
</evidence>
<dbReference type="Proteomes" id="UP000263014">
    <property type="component" value="Unassembled WGS sequence"/>
</dbReference>
<dbReference type="Gene3D" id="2.120.10.10">
    <property type="match status" value="1"/>
</dbReference>
<dbReference type="InterPro" id="IPR036278">
    <property type="entry name" value="Sialidase_sf"/>
</dbReference>
<dbReference type="PANTHER" id="PTHR43752">
    <property type="entry name" value="BNR/ASP-BOX REPEAT FAMILY PROTEIN"/>
    <property type="match status" value="1"/>
</dbReference>
<accession>A0A374P1A2</accession>
<name>A0A374P1A2_9FIRM</name>
<proteinExistence type="predicted"/>
<dbReference type="SUPFAM" id="SSF50939">
    <property type="entry name" value="Sialidases"/>
    <property type="match status" value="1"/>
</dbReference>
<dbReference type="EMBL" id="QSON01000014">
    <property type="protein sequence ID" value="RGI99189.1"/>
    <property type="molecule type" value="Genomic_DNA"/>
</dbReference>
<dbReference type="AlphaFoldDB" id="A0A374P1A2"/>
<evidence type="ECO:0000313" key="3">
    <source>
        <dbReference type="Proteomes" id="UP000263014"/>
    </source>
</evidence>
<dbReference type="Pfam" id="PF13088">
    <property type="entry name" value="BNR_2"/>
    <property type="match status" value="1"/>
</dbReference>
<gene>
    <name evidence="2" type="ORF">DXD79_24340</name>
</gene>
<dbReference type="PANTHER" id="PTHR43752:SF2">
    <property type="entry name" value="BNR_ASP-BOX REPEAT FAMILY PROTEIN"/>
    <property type="match status" value="1"/>
</dbReference>
<evidence type="ECO:0000313" key="2">
    <source>
        <dbReference type="EMBL" id="RGI99189.1"/>
    </source>
</evidence>
<feature type="domain" description="Sialidase" evidence="1">
    <location>
        <begin position="48"/>
        <end position="349"/>
    </location>
</feature>